<organism evidence="1 2">
    <name type="scientific">Bosea psychrotolerans</name>
    <dbReference type="NCBI Taxonomy" id="1871628"/>
    <lineage>
        <taxon>Bacteria</taxon>
        <taxon>Pseudomonadati</taxon>
        <taxon>Pseudomonadota</taxon>
        <taxon>Alphaproteobacteria</taxon>
        <taxon>Hyphomicrobiales</taxon>
        <taxon>Boseaceae</taxon>
        <taxon>Bosea</taxon>
    </lineage>
</organism>
<dbReference type="AlphaFoldDB" id="A0A2S4MHB5"/>
<evidence type="ECO:0000313" key="1">
    <source>
        <dbReference type="EMBL" id="POR54009.1"/>
    </source>
</evidence>
<accession>A0A2S4MHB5</accession>
<gene>
    <name evidence="1" type="ORF">CYD53_103106</name>
</gene>
<dbReference type="RefSeq" id="WP_146055827.1">
    <property type="nucleotide sequence ID" value="NZ_PQFZ01000003.1"/>
</dbReference>
<keyword evidence="2" id="KW-1185">Reference proteome</keyword>
<dbReference type="OrthoDB" id="510867at2"/>
<proteinExistence type="predicted"/>
<dbReference type="EMBL" id="PQFZ01000003">
    <property type="protein sequence ID" value="POR54009.1"/>
    <property type="molecule type" value="Genomic_DNA"/>
</dbReference>
<comment type="caution">
    <text evidence="1">The sequence shown here is derived from an EMBL/GenBank/DDBJ whole genome shotgun (WGS) entry which is preliminary data.</text>
</comment>
<sequence>MADDHIVRHLPDVITHNYDPDLGRFRNLCSLSDSEAGDVLAAINASGRRVVKPNYLIRRRRTEAWLLSERTRKLGAPHLRRPIYFFFGDKADGADPSRPASVVLPLAAFADDVLTFTYPDSMASLPLATRSEHRAERKPYHGQVFTLSEIQDVVATFGMPVNSTTGDPATRFDRFIEVPVWDDRPLQVLLNQPVNQFKFLL</sequence>
<name>A0A2S4MHB5_9HYPH</name>
<reference evidence="1 2" key="1">
    <citation type="submission" date="2018-01" db="EMBL/GenBank/DDBJ databases">
        <title>Genomic Encyclopedia of Type Strains, Phase III (KMG-III): the genomes of soil and plant-associated and newly described type strains.</title>
        <authorList>
            <person name="Whitman W."/>
        </authorList>
    </citation>
    <scope>NUCLEOTIDE SEQUENCE [LARGE SCALE GENOMIC DNA]</scope>
    <source>
        <strain evidence="1 2">1131</strain>
    </source>
</reference>
<evidence type="ECO:0000313" key="2">
    <source>
        <dbReference type="Proteomes" id="UP000236919"/>
    </source>
</evidence>
<protein>
    <submittedName>
        <fullName evidence="1">Uncharacterized protein</fullName>
    </submittedName>
</protein>
<dbReference type="Proteomes" id="UP000236919">
    <property type="component" value="Unassembled WGS sequence"/>
</dbReference>